<dbReference type="GO" id="GO:0043565">
    <property type="term" value="F:sequence-specific DNA binding"/>
    <property type="evidence" value="ECO:0007669"/>
    <property type="project" value="InterPro"/>
</dbReference>
<dbReference type="STRING" id="421531.IX38_08805"/>
<dbReference type="OrthoDB" id="1274460at2"/>
<dbReference type="SMART" id="SM00342">
    <property type="entry name" value="HTH_ARAC"/>
    <property type="match status" value="1"/>
</dbReference>
<sequence>MYIVTDQLKEIGFSINRLDYIIKRNHGHRKFNTLDYYCIYIILQDIDLLVENISHSIKGGHMVFIGPQKNIVFGENSGVEIYTIAFSSSFYERSTKDSLFLNSQLFFNYNSDIFVAPFLNKEEMKVIFMERMKNFQLKDKSLYISAAHNAIERLILDAFLHVSTDEIKKDLKFEYLYYVNKFKVILQRDYKTAKKVTYYASELNITARKLTEATEYILGKTAKQVIIEKLINEFEKSIHFSNHTISEISYDLGFSDEGNFSNFIKKHTGKNPSKMK</sequence>
<evidence type="ECO:0000256" key="2">
    <source>
        <dbReference type="ARBA" id="ARBA00023125"/>
    </source>
</evidence>
<keyword evidence="1" id="KW-0805">Transcription regulation</keyword>
<evidence type="ECO:0000259" key="4">
    <source>
        <dbReference type="PROSITE" id="PS01124"/>
    </source>
</evidence>
<evidence type="ECO:0000313" key="6">
    <source>
        <dbReference type="Proteomes" id="UP000028703"/>
    </source>
</evidence>
<dbReference type="RefSeq" id="WP_034703781.1">
    <property type="nucleotide sequence ID" value="NZ_JPRO01000005.1"/>
</dbReference>
<evidence type="ECO:0000256" key="3">
    <source>
        <dbReference type="ARBA" id="ARBA00023163"/>
    </source>
</evidence>
<evidence type="ECO:0000256" key="1">
    <source>
        <dbReference type="ARBA" id="ARBA00023015"/>
    </source>
</evidence>
<comment type="caution">
    <text evidence="5">The sequence shown here is derived from an EMBL/GenBank/DDBJ whole genome shotgun (WGS) entry which is preliminary data.</text>
</comment>
<dbReference type="SUPFAM" id="SSF46689">
    <property type="entry name" value="Homeodomain-like"/>
    <property type="match status" value="1"/>
</dbReference>
<dbReference type="PROSITE" id="PS01124">
    <property type="entry name" value="HTH_ARAC_FAMILY_2"/>
    <property type="match status" value="1"/>
</dbReference>
<dbReference type="AlphaFoldDB" id="A0A085ZTM4"/>
<name>A0A085ZTM4_9FLAO</name>
<dbReference type="InterPro" id="IPR018060">
    <property type="entry name" value="HTH_AraC"/>
</dbReference>
<reference evidence="5 6" key="1">
    <citation type="submission" date="2014-07" db="EMBL/GenBank/DDBJ databases">
        <title>Genome of Chryseobacterium luteum DSM 18605.</title>
        <authorList>
            <person name="Stropko S.J."/>
            <person name="Pipes S.E."/>
            <person name="Newman J.D."/>
        </authorList>
    </citation>
    <scope>NUCLEOTIDE SEQUENCE [LARGE SCALE GENOMIC DNA]</scope>
    <source>
        <strain evidence="5 6">DSM 18605</strain>
    </source>
</reference>
<dbReference type="InterPro" id="IPR009057">
    <property type="entry name" value="Homeodomain-like_sf"/>
</dbReference>
<dbReference type="Proteomes" id="UP000028703">
    <property type="component" value="Unassembled WGS sequence"/>
</dbReference>
<keyword evidence="3" id="KW-0804">Transcription</keyword>
<protein>
    <recommendedName>
        <fullName evidence="4">HTH araC/xylS-type domain-containing protein</fullName>
    </recommendedName>
</protein>
<dbReference type="PANTHER" id="PTHR43280:SF32">
    <property type="entry name" value="TRANSCRIPTIONAL REGULATORY PROTEIN"/>
    <property type="match status" value="1"/>
</dbReference>
<dbReference type="PANTHER" id="PTHR43280">
    <property type="entry name" value="ARAC-FAMILY TRANSCRIPTIONAL REGULATOR"/>
    <property type="match status" value="1"/>
</dbReference>
<dbReference type="Gene3D" id="1.10.10.60">
    <property type="entry name" value="Homeodomain-like"/>
    <property type="match status" value="1"/>
</dbReference>
<keyword evidence="2" id="KW-0238">DNA-binding</keyword>
<feature type="domain" description="HTH araC/xylS-type" evidence="4">
    <location>
        <begin position="180"/>
        <end position="276"/>
    </location>
</feature>
<organism evidence="5 6">
    <name type="scientific">Chryseobacterium luteum</name>
    <dbReference type="NCBI Taxonomy" id="421531"/>
    <lineage>
        <taxon>Bacteria</taxon>
        <taxon>Pseudomonadati</taxon>
        <taxon>Bacteroidota</taxon>
        <taxon>Flavobacteriia</taxon>
        <taxon>Flavobacteriales</taxon>
        <taxon>Weeksellaceae</taxon>
        <taxon>Chryseobacterium group</taxon>
        <taxon>Chryseobacterium</taxon>
    </lineage>
</organism>
<keyword evidence="6" id="KW-1185">Reference proteome</keyword>
<accession>A0A085ZTM4</accession>
<proteinExistence type="predicted"/>
<dbReference type="EMBL" id="JPRO01000005">
    <property type="protein sequence ID" value="KFF07788.1"/>
    <property type="molecule type" value="Genomic_DNA"/>
</dbReference>
<gene>
    <name evidence="5" type="ORF">IX38_08805</name>
</gene>
<dbReference type="eggNOG" id="COG2207">
    <property type="taxonomic scope" value="Bacteria"/>
</dbReference>
<dbReference type="Pfam" id="PF12833">
    <property type="entry name" value="HTH_18"/>
    <property type="match status" value="1"/>
</dbReference>
<evidence type="ECO:0000313" key="5">
    <source>
        <dbReference type="EMBL" id="KFF07788.1"/>
    </source>
</evidence>
<dbReference type="GO" id="GO:0003700">
    <property type="term" value="F:DNA-binding transcription factor activity"/>
    <property type="evidence" value="ECO:0007669"/>
    <property type="project" value="InterPro"/>
</dbReference>